<evidence type="ECO:0000256" key="1">
    <source>
        <dbReference type="ARBA" id="ARBA00007665"/>
    </source>
</evidence>
<dbReference type="AlphaFoldDB" id="A0A3D8J442"/>
<dbReference type="RefSeq" id="WP_104762869.1">
    <property type="nucleotide sequence ID" value="NZ_FZPM01000011.1"/>
</dbReference>
<reference evidence="3 4" key="1">
    <citation type="submission" date="2018-04" db="EMBL/GenBank/DDBJ databases">
        <title>Novel Campyloabacter and Helicobacter Species and Strains.</title>
        <authorList>
            <person name="Mannion A.J."/>
            <person name="Shen Z."/>
            <person name="Fox J.G."/>
        </authorList>
    </citation>
    <scope>NUCLEOTIDE SEQUENCE [LARGE SCALE GENOMIC DNA]</scope>
    <source>
        <strain evidence="3 4">MIT 97-5075</strain>
    </source>
</reference>
<dbReference type="InterPro" id="IPR036956">
    <property type="entry name" value="Impact_N_sf"/>
</dbReference>
<gene>
    <name evidence="3" type="ORF">CQA66_05525</name>
</gene>
<protein>
    <recommendedName>
        <fullName evidence="2">Impact N-terminal domain-containing protein</fullName>
    </recommendedName>
</protein>
<proteinExistence type="inferred from homology"/>
<feature type="domain" description="Impact N-terminal" evidence="2">
    <location>
        <begin position="37"/>
        <end position="138"/>
    </location>
</feature>
<dbReference type="Proteomes" id="UP000256424">
    <property type="component" value="Unassembled WGS sequence"/>
</dbReference>
<dbReference type="EMBL" id="NXLW01000009">
    <property type="protein sequence ID" value="RDU71925.1"/>
    <property type="molecule type" value="Genomic_DNA"/>
</dbReference>
<dbReference type="OrthoDB" id="9813771at2"/>
<evidence type="ECO:0000313" key="4">
    <source>
        <dbReference type="Proteomes" id="UP000256424"/>
    </source>
</evidence>
<dbReference type="Gene3D" id="3.30.230.30">
    <property type="entry name" value="Impact, N-terminal domain"/>
    <property type="match status" value="1"/>
</dbReference>
<dbReference type="InterPro" id="IPR023582">
    <property type="entry name" value="Impact"/>
</dbReference>
<dbReference type="SUPFAM" id="SSF54211">
    <property type="entry name" value="Ribosomal protein S5 domain 2-like"/>
    <property type="match status" value="1"/>
</dbReference>
<dbReference type="PANTHER" id="PTHR16301">
    <property type="entry name" value="IMPACT-RELATED"/>
    <property type="match status" value="1"/>
</dbReference>
<name>A0A3D8J442_9HELI</name>
<keyword evidence="4" id="KW-1185">Reference proteome</keyword>
<dbReference type="GO" id="GO:0005737">
    <property type="term" value="C:cytoplasm"/>
    <property type="evidence" value="ECO:0007669"/>
    <property type="project" value="TreeGrafter"/>
</dbReference>
<evidence type="ECO:0000313" key="3">
    <source>
        <dbReference type="EMBL" id="RDU71925.1"/>
    </source>
</evidence>
<dbReference type="GO" id="GO:0006446">
    <property type="term" value="P:regulation of translational initiation"/>
    <property type="evidence" value="ECO:0007669"/>
    <property type="project" value="TreeGrafter"/>
</dbReference>
<evidence type="ECO:0000259" key="2">
    <source>
        <dbReference type="Pfam" id="PF01205"/>
    </source>
</evidence>
<comment type="similarity">
    <text evidence="1">Belongs to the IMPACT family.</text>
</comment>
<dbReference type="PANTHER" id="PTHR16301:SF20">
    <property type="entry name" value="IMPACT FAMILY MEMBER YIGZ"/>
    <property type="match status" value="1"/>
</dbReference>
<accession>A0A3D8J442</accession>
<dbReference type="InterPro" id="IPR001498">
    <property type="entry name" value="Impact_N"/>
</dbReference>
<dbReference type="Pfam" id="PF01205">
    <property type="entry name" value="Impact_N"/>
    <property type="match status" value="1"/>
</dbReference>
<sequence length="211" mass="23774">MYSLLTTNPDPTIPIVSATYQVKQSEFIAYLYTFSDIAHTSNMETRQTLDSILANLHNEHKKAAHFTLASRMINANRQIVESSSDDKEPKGSAGMPILSVLRGEQLIDVLCVCVRYFGGIKLGIGGLVRAYTQASLKAITQAKENGFLESYNFKETIIITDSITQYNRIAHYANIHHIKIVQREFLGETFKLILQGQPQNIQNFLTSIKKY</sequence>
<organism evidence="3 4">
    <name type="scientific">Helicobacter aurati</name>
    <dbReference type="NCBI Taxonomy" id="137778"/>
    <lineage>
        <taxon>Bacteria</taxon>
        <taxon>Pseudomonadati</taxon>
        <taxon>Campylobacterota</taxon>
        <taxon>Epsilonproteobacteria</taxon>
        <taxon>Campylobacterales</taxon>
        <taxon>Helicobacteraceae</taxon>
        <taxon>Helicobacter</taxon>
    </lineage>
</organism>
<comment type="caution">
    <text evidence="3">The sequence shown here is derived from an EMBL/GenBank/DDBJ whole genome shotgun (WGS) entry which is preliminary data.</text>
</comment>
<dbReference type="InterPro" id="IPR020568">
    <property type="entry name" value="Ribosomal_Su5_D2-typ_SF"/>
</dbReference>